<feature type="region of interest" description="Disordered" evidence="4">
    <location>
        <begin position="787"/>
        <end position="891"/>
    </location>
</feature>
<evidence type="ECO:0000256" key="3">
    <source>
        <dbReference type="PROSITE-ProRule" id="PRU00176"/>
    </source>
</evidence>
<feature type="compositionally biased region" description="Low complexity" evidence="4">
    <location>
        <begin position="29"/>
        <end position="39"/>
    </location>
</feature>
<organism evidence="6 7">
    <name type="scientific">Serendipita indica (strain DSM 11827)</name>
    <name type="common">Root endophyte fungus</name>
    <name type="synonym">Piriformospora indica</name>
    <dbReference type="NCBI Taxonomy" id="1109443"/>
    <lineage>
        <taxon>Eukaryota</taxon>
        <taxon>Fungi</taxon>
        <taxon>Dikarya</taxon>
        <taxon>Basidiomycota</taxon>
        <taxon>Agaricomycotina</taxon>
        <taxon>Agaricomycetes</taxon>
        <taxon>Sebacinales</taxon>
        <taxon>Serendipitaceae</taxon>
        <taxon>Serendipita</taxon>
    </lineage>
</organism>
<dbReference type="OrthoDB" id="446113at2759"/>
<dbReference type="Gene3D" id="3.30.70.330">
    <property type="match status" value="3"/>
</dbReference>
<protein>
    <submittedName>
        <fullName evidence="6">Related to polyadenylate-binding protein</fullName>
    </submittedName>
</protein>
<evidence type="ECO:0000256" key="4">
    <source>
        <dbReference type="SAM" id="MobiDB-lite"/>
    </source>
</evidence>
<feature type="compositionally biased region" description="Polar residues" evidence="4">
    <location>
        <begin position="878"/>
        <end position="890"/>
    </location>
</feature>
<dbReference type="eggNOG" id="KOG0118">
    <property type="taxonomic scope" value="Eukaryota"/>
</dbReference>
<feature type="region of interest" description="Disordered" evidence="4">
    <location>
        <begin position="1"/>
        <end position="40"/>
    </location>
</feature>
<feature type="compositionally biased region" description="Low complexity" evidence="4">
    <location>
        <begin position="923"/>
        <end position="935"/>
    </location>
</feature>
<dbReference type="SUPFAM" id="SSF54928">
    <property type="entry name" value="RNA-binding domain, RBD"/>
    <property type="match status" value="3"/>
</dbReference>
<dbReference type="SMART" id="SM00360">
    <property type="entry name" value="RRM"/>
    <property type="match status" value="2"/>
</dbReference>
<accession>G4THV0</accession>
<feature type="region of interest" description="Disordered" evidence="4">
    <location>
        <begin position="923"/>
        <end position="944"/>
    </location>
</feature>
<dbReference type="Proteomes" id="UP000007148">
    <property type="component" value="Unassembled WGS sequence"/>
</dbReference>
<dbReference type="InParanoid" id="G4THV0"/>
<feature type="region of interest" description="Disordered" evidence="4">
    <location>
        <begin position="492"/>
        <end position="516"/>
    </location>
</feature>
<feature type="compositionally biased region" description="Polar residues" evidence="4">
    <location>
        <begin position="14"/>
        <end position="23"/>
    </location>
</feature>
<dbReference type="HOGENOM" id="CLU_311237_0_0_1"/>
<feature type="compositionally biased region" description="Polar residues" evidence="4">
    <location>
        <begin position="504"/>
        <end position="516"/>
    </location>
</feature>
<dbReference type="PROSITE" id="PS50102">
    <property type="entry name" value="RRM"/>
    <property type="match status" value="2"/>
</dbReference>
<name>G4THV0_SERID</name>
<feature type="domain" description="RRM" evidence="5">
    <location>
        <begin position="402"/>
        <end position="474"/>
    </location>
</feature>
<keyword evidence="2 3" id="KW-0694">RNA-binding</keyword>
<dbReference type="InterPro" id="IPR012677">
    <property type="entry name" value="Nucleotide-bd_a/b_plait_sf"/>
</dbReference>
<reference evidence="6 7" key="1">
    <citation type="journal article" date="2011" name="PLoS Pathog.">
        <title>Endophytic Life Strategies Decoded by Genome and Transcriptome Analyses of the Mutualistic Root Symbiont Piriformospora indica.</title>
        <authorList>
            <person name="Zuccaro A."/>
            <person name="Lahrmann U."/>
            <person name="Guldener U."/>
            <person name="Langen G."/>
            <person name="Pfiffi S."/>
            <person name="Biedenkopf D."/>
            <person name="Wong P."/>
            <person name="Samans B."/>
            <person name="Grimm C."/>
            <person name="Basiewicz M."/>
            <person name="Murat C."/>
            <person name="Martin F."/>
            <person name="Kogel K.H."/>
        </authorList>
    </citation>
    <scope>NUCLEOTIDE SEQUENCE [LARGE SCALE GENOMIC DNA]</scope>
    <source>
        <strain evidence="6 7">DSM 11827</strain>
    </source>
</reference>
<evidence type="ECO:0000313" key="7">
    <source>
        <dbReference type="Proteomes" id="UP000007148"/>
    </source>
</evidence>
<feature type="compositionally biased region" description="Low complexity" evidence="4">
    <location>
        <begin position="812"/>
        <end position="859"/>
    </location>
</feature>
<evidence type="ECO:0000313" key="6">
    <source>
        <dbReference type="EMBL" id="CCA70899.1"/>
    </source>
</evidence>
<dbReference type="EMBL" id="CAFZ01000098">
    <property type="protein sequence ID" value="CCA70899.1"/>
    <property type="molecule type" value="Genomic_DNA"/>
</dbReference>
<comment type="caution">
    <text evidence="6">The sequence shown here is derived from an EMBL/GenBank/DDBJ whole genome shotgun (WGS) entry which is preliminary data.</text>
</comment>
<dbReference type="InterPro" id="IPR050825">
    <property type="entry name" value="RBM42_RBP45_47-like"/>
</dbReference>
<dbReference type="Pfam" id="PF00076">
    <property type="entry name" value="RRM_1"/>
    <property type="match status" value="2"/>
</dbReference>
<dbReference type="InterPro" id="IPR000504">
    <property type="entry name" value="RRM_dom"/>
</dbReference>
<dbReference type="GO" id="GO:0003729">
    <property type="term" value="F:mRNA binding"/>
    <property type="evidence" value="ECO:0007669"/>
    <property type="project" value="InterPro"/>
</dbReference>
<dbReference type="InterPro" id="IPR035979">
    <property type="entry name" value="RBD_domain_sf"/>
</dbReference>
<dbReference type="PANTHER" id="PTHR47640">
    <property type="entry name" value="TRNA SELENOCYSTEINE 1-ASSOCIATED PROTEIN 1-RELATED-RELATED"/>
    <property type="match status" value="1"/>
</dbReference>
<keyword evidence="7" id="KW-1185">Reference proteome</keyword>
<dbReference type="AlphaFoldDB" id="G4THV0"/>
<sequence>MSSVTTAAAAPRTGSETPSSVARENSPHATTASVTSTSTNQHIQLRATINDVDHPPDKTLWLGDLEPWMDDHYMLQVCSLFGWETSAIYMPRPPAAPNATRHPNNAGYCLLIFPTHEKAATVVEQYGLDAMNNSTAQPILLPNSNRPIKLDWLSSTNAKVSIGKDPGPIDNAIEYSIFVGDIAADVTNADLMNVFRNPNLGLRGDFPPRLIAPFLSCCNAKVMVDSVTGISKGYGFVRFTSEADQKRALLEMQGLYCKSRPMRLSTATAKNKAGGADEEHQEPMSVVVRVTPATSGGPLSPKSIDPSKIRSITSAVAEGAASRPSQRGEFHPMMLAKISQLANTMGQHPGYRGGVASVLPPPGLSNSQIQQWLHDNPQARAQLETLLGNGNDPLVPSDPQNTTVFVGGLSPLISEETLRTFFAPFGAIHYVKVPPGKSCGFVQFVKKSDAERAIEALSGFSIAGSKVRLSWGRIPAAQGAAQAAAAAAAAAASGAPQGHPTRPAVSSPSAGNDGPLSSEQALQIVERLVPSLSTPNTAGVGGMGPPSAGLLRGLPQGQIAQRGPMGGAYRDHFGYPSPSINQSPGFMHGGGMPSSPYHPHGRLDYGRNEYYYDVPGNGYGSPMPYGGVNVGGMSAMSPAMNHLPMGAYPTGGPNASVLEDQLFGTYGGASHRLPNSAVRPSGASVYAGNANGYGPIGGGAGYMAGGYGGEYDQDLGGYRSPAAAASFANPTGNSGYGGFNSPGVFGKGPDINDRFIGTRVPYNHMTGGINGFGAAHGLHTATGPAGGGSYDYIEEPSPQFQPTDILRHDSSGLDSYLSKSQSSNKSSSPNSNSNVGSAPVIGSGSSSARSTGAANGVGPVAPPPKANGHVNAHGVPGSRTSTTTAGTINPSMDGMHELAGMFSGLGTGGPGGGMNARAPISPGPASGMSGGSFAAQLRGEPGRY</sequence>
<gene>
    <name evidence="6" type="ORF">PIIN_04835</name>
</gene>
<dbReference type="PANTHER" id="PTHR47640:SF10">
    <property type="entry name" value="TRNA SELENOCYSTEINE 1-ASSOCIATED PROTEIN 1-RELATED"/>
    <property type="match status" value="1"/>
</dbReference>
<evidence type="ECO:0000259" key="5">
    <source>
        <dbReference type="PROSITE" id="PS50102"/>
    </source>
</evidence>
<proteinExistence type="predicted"/>
<evidence type="ECO:0000256" key="1">
    <source>
        <dbReference type="ARBA" id="ARBA00022737"/>
    </source>
</evidence>
<keyword evidence="1" id="KW-0677">Repeat</keyword>
<dbReference type="GO" id="GO:0005829">
    <property type="term" value="C:cytosol"/>
    <property type="evidence" value="ECO:0007669"/>
    <property type="project" value="TreeGrafter"/>
</dbReference>
<feature type="domain" description="RRM" evidence="5">
    <location>
        <begin position="175"/>
        <end position="269"/>
    </location>
</feature>
<dbReference type="STRING" id="1109443.G4THV0"/>
<dbReference type="GO" id="GO:0006376">
    <property type="term" value="P:mRNA splice site recognition"/>
    <property type="evidence" value="ECO:0007669"/>
    <property type="project" value="TreeGrafter"/>
</dbReference>
<evidence type="ECO:0000256" key="2">
    <source>
        <dbReference type="ARBA" id="ARBA00022884"/>
    </source>
</evidence>